<dbReference type="Proteomes" id="UP000822476">
    <property type="component" value="Unassembled WGS sequence"/>
</dbReference>
<feature type="region of interest" description="Disordered" evidence="1">
    <location>
        <begin position="185"/>
        <end position="219"/>
    </location>
</feature>
<feature type="region of interest" description="Disordered" evidence="1">
    <location>
        <begin position="113"/>
        <end position="162"/>
    </location>
</feature>
<dbReference type="AlphaFoldDB" id="A0A8S9ZB22"/>
<dbReference type="EMBL" id="JTDE01000001">
    <property type="protein sequence ID" value="KAF7262731.1"/>
    <property type="molecule type" value="Genomic_DNA"/>
</dbReference>
<gene>
    <name evidence="2" type="ORF">EG68_00014</name>
</gene>
<feature type="compositionally biased region" description="Polar residues" evidence="1">
    <location>
        <begin position="136"/>
        <end position="151"/>
    </location>
</feature>
<name>A0A8S9ZB22_9TREM</name>
<dbReference type="OrthoDB" id="10655531at2759"/>
<sequence>MSDRFLKRLDATAAEFWPVRPKSGRYPYRSFAHCLRLCWLLLIRDLLHRPSQEVSEKILSSVQTLMLEVYANCISELSRLSAEATGMHTSSPDTPANTGRRISLVASANALSASLKRSGRPRFSNPSEEDEDPTDPNESTSAARSMSNVDTDPSKRLLNGRVLDENNDNKLVFIGRKYVSHNRPLVDTDLDADPVARSNTQPTDSSTNPDSFPSTTTETRTDRIAPALFSFDLVTASTATCIQILTEVVTDMAGELDLLLGHQYSDVCPTHA</sequence>
<proteinExistence type="predicted"/>
<reference evidence="2" key="1">
    <citation type="submission" date="2019-07" db="EMBL/GenBank/DDBJ databases">
        <title>Annotation for the trematode Paragonimus miyazaki's.</title>
        <authorList>
            <person name="Choi Y.-J."/>
        </authorList>
    </citation>
    <scope>NUCLEOTIDE SEQUENCE</scope>
    <source>
        <strain evidence="2">Japan</strain>
    </source>
</reference>
<feature type="compositionally biased region" description="Polar residues" evidence="1">
    <location>
        <begin position="197"/>
        <end position="218"/>
    </location>
</feature>
<keyword evidence="3" id="KW-1185">Reference proteome</keyword>
<evidence type="ECO:0000313" key="3">
    <source>
        <dbReference type="Proteomes" id="UP000822476"/>
    </source>
</evidence>
<protein>
    <submittedName>
        <fullName evidence="2">Uncharacterized protein</fullName>
    </submittedName>
</protein>
<organism evidence="2 3">
    <name type="scientific">Paragonimus skrjabini miyazakii</name>
    <dbReference type="NCBI Taxonomy" id="59628"/>
    <lineage>
        <taxon>Eukaryota</taxon>
        <taxon>Metazoa</taxon>
        <taxon>Spiralia</taxon>
        <taxon>Lophotrochozoa</taxon>
        <taxon>Platyhelminthes</taxon>
        <taxon>Trematoda</taxon>
        <taxon>Digenea</taxon>
        <taxon>Plagiorchiida</taxon>
        <taxon>Troglotremata</taxon>
        <taxon>Troglotrematidae</taxon>
        <taxon>Paragonimus</taxon>
    </lineage>
</organism>
<accession>A0A8S9ZB22</accession>
<comment type="caution">
    <text evidence="2">The sequence shown here is derived from an EMBL/GenBank/DDBJ whole genome shotgun (WGS) entry which is preliminary data.</text>
</comment>
<evidence type="ECO:0000313" key="2">
    <source>
        <dbReference type="EMBL" id="KAF7262731.1"/>
    </source>
</evidence>
<evidence type="ECO:0000256" key="1">
    <source>
        <dbReference type="SAM" id="MobiDB-lite"/>
    </source>
</evidence>